<sequence length="70" mass="7671">MNNDRSSTYNPIAINLHPNSAGPTIRSSSYGKYKSPLTPPSRIRSSSSVIPTLTIIKNTFLTHHSIISQC</sequence>
<reference evidence="1 2" key="1">
    <citation type="submission" date="2017-06" db="EMBL/GenBank/DDBJ databases">
        <title>Comparative genomic analysis of Ambrosia Fusariam Clade fungi.</title>
        <authorList>
            <person name="Stajich J.E."/>
            <person name="Carrillo J."/>
            <person name="Kijimoto T."/>
            <person name="Eskalen A."/>
            <person name="O'Donnell K."/>
            <person name="Kasson M."/>
        </authorList>
    </citation>
    <scope>NUCLEOTIDE SEQUENCE [LARGE SCALE GENOMIC DNA]</scope>
    <source>
        <strain evidence="1 2">NRRL62606</strain>
    </source>
</reference>
<dbReference type="AlphaFoldDB" id="A0A428RXW3"/>
<proteinExistence type="predicted"/>
<organism evidence="1 2">
    <name type="scientific">Fusarium floridanum</name>
    <dbReference type="NCBI Taxonomy" id="1325733"/>
    <lineage>
        <taxon>Eukaryota</taxon>
        <taxon>Fungi</taxon>
        <taxon>Dikarya</taxon>
        <taxon>Ascomycota</taxon>
        <taxon>Pezizomycotina</taxon>
        <taxon>Sordariomycetes</taxon>
        <taxon>Hypocreomycetidae</taxon>
        <taxon>Hypocreales</taxon>
        <taxon>Nectriaceae</taxon>
        <taxon>Fusarium</taxon>
        <taxon>Fusarium solani species complex</taxon>
    </lineage>
</organism>
<gene>
    <name evidence="1" type="ORF">CEP51_005238</name>
</gene>
<protein>
    <submittedName>
        <fullName evidence="1">Uncharacterized protein</fullName>
    </submittedName>
</protein>
<accession>A0A428RXW3</accession>
<keyword evidence="2" id="KW-1185">Reference proteome</keyword>
<name>A0A428RXW3_9HYPO</name>
<evidence type="ECO:0000313" key="2">
    <source>
        <dbReference type="Proteomes" id="UP000287972"/>
    </source>
</evidence>
<evidence type="ECO:0000313" key="1">
    <source>
        <dbReference type="EMBL" id="RSL82323.1"/>
    </source>
</evidence>
<dbReference type="Proteomes" id="UP000287972">
    <property type="component" value="Unassembled WGS sequence"/>
</dbReference>
<comment type="caution">
    <text evidence="1">The sequence shown here is derived from an EMBL/GenBank/DDBJ whole genome shotgun (WGS) entry which is preliminary data.</text>
</comment>
<dbReference type="EMBL" id="NKCL01000103">
    <property type="protein sequence ID" value="RSL82323.1"/>
    <property type="molecule type" value="Genomic_DNA"/>
</dbReference>